<sequence>MQKPLSEKFVKQSIIKWLFRNGWGRNLEVGELRDQGVDIRVKNNKVSRFFLIETKGEGKTRQVNESTFVHSLGQIITRMKTGGTTRYYYGLGLPELSAKIAIRRVPWQVAKKLLLYIFAVSRDEKVKQYSWQDLKKFQ</sequence>
<proteinExistence type="predicted"/>
<evidence type="ECO:0000313" key="1">
    <source>
        <dbReference type="EMBL" id="PIR07526.1"/>
    </source>
</evidence>
<dbReference type="EMBL" id="PCWR01000015">
    <property type="protein sequence ID" value="PIR07526.1"/>
    <property type="molecule type" value="Genomic_DNA"/>
</dbReference>
<organism evidence="1 2">
    <name type="scientific">Candidatus Jorgensenbacteria bacterium CG11_big_fil_rev_8_21_14_0_20_38_23</name>
    <dbReference type="NCBI Taxonomy" id="1974594"/>
    <lineage>
        <taxon>Bacteria</taxon>
        <taxon>Candidatus Joergenseniibacteriota</taxon>
    </lineage>
</organism>
<reference evidence="1 2" key="1">
    <citation type="submission" date="2017-09" db="EMBL/GenBank/DDBJ databases">
        <title>Depth-based differentiation of microbial function through sediment-hosted aquifers and enrichment of novel symbionts in the deep terrestrial subsurface.</title>
        <authorList>
            <person name="Probst A.J."/>
            <person name="Ladd B."/>
            <person name="Jarett J.K."/>
            <person name="Geller-Mcgrath D.E."/>
            <person name="Sieber C.M."/>
            <person name="Emerson J.B."/>
            <person name="Anantharaman K."/>
            <person name="Thomas B.C."/>
            <person name="Malmstrom R."/>
            <person name="Stieglmeier M."/>
            <person name="Klingl A."/>
            <person name="Woyke T."/>
            <person name="Ryan C.M."/>
            <person name="Banfield J.F."/>
        </authorList>
    </citation>
    <scope>NUCLEOTIDE SEQUENCE [LARGE SCALE GENOMIC DNA]</scope>
    <source>
        <strain evidence="1">CG11_big_fil_rev_8_21_14_0_20_38_23</strain>
    </source>
</reference>
<comment type="caution">
    <text evidence="1">The sequence shown here is derived from an EMBL/GenBank/DDBJ whole genome shotgun (WGS) entry which is preliminary data.</text>
</comment>
<gene>
    <name evidence="1" type="ORF">COV54_00520</name>
</gene>
<accession>A0A2H0NHD6</accession>
<dbReference type="AlphaFoldDB" id="A0A2H0NHD6"/>
<dbReference type="Proteomes" id="UP000228867">
    <property type="component" value="Unassembled WGS sequence"/>
</dbReference>
<protein>
    <submittedName>
        <fullName evidence="1">Uncharacterized protein</fullName>
    </submittedName>
</protein>
<name>A0A2H0NHD6_9BACT</name>
<evidence type="ECO:0000313" key="2">
    <source>
        <dbReference type="Proteomes" id="UP000228867"/>
    </source>
</evidence>